<protein>
    <submittedName>
        <fullName evidence="1">Type II secretion pathway protein XcpZ</fullName>
    </submittedName>
</protein>
<gene>
    <name evidence="1" type="ORF">CCOS865_04545</name>
</gene>
<sequence>MNRADLQRYRLPVAWALIALLLLALALREGLGYWREMAQWQALAESAASLHDGPPLALERLRQSAQARQIVLAEVEPQGDTWQLRGQVADEKALEQWLLALQADGVQPLQWGLDQDGEGLRFALQVRP</sequence>
<evidence type="ECO:0000313" key="1">
    <source>
        <dbReference type="EMBL" id="SYX92260.1"/>
    </source>
</evidence>
<organism evidence="1 2">
    <name type="scientific">Pseudomonas reidholzensis</name>
    <dbReference type="NCBI Taxonomy" id="1785162"/>
    <lineage>
        <taxon>Bacteria</taxon>
        <taxon>Pseudomonadati</taxon>
        <taxon>Pseudomonadota</taxon>
        <taxon>Gammaproteobacteria</taxon>
        <taxon>Pseudomonadales</taxon>
        <taxon>Pseudomonadaceae</taxon>
        <taxon>Pseudomonas</taxon>
    </lineage>
</organism>
<name>A0A383RYS0_9PSED</name>
<proteinExistence type="predicted"/>
<dbReference type="NCBIfam" id="TIGR04412">
    <property type="entry name" value="T2SS_GspM_XcpZ"/>
    <property type="match status" value="1"/>
</dbReference>
<dbReference type="RefSeq" id="WP_119145186.1">
    <property type="nucleotide sequence ID" value="NZ_CBCSFL010000008.1"/>
</dbReference>
<dbReference type="InterPro" id="IPR030927">
    <property type="entry name" value="T2SS_GspM_XcpZ"/>
</dbReference>
<accession>A0A383RYS0</accession>
<dbReference type="Proteomes" id="UP000263595">
    <property type="component" value="Unassembled WGS sequence"/>
</dbReference>
<dbReference type="EMBL" id="UNOZ01000031">
    <property type="protein sequence ID" value="SYX92260.1"/>
    <property type="molecule type" value="Genomic_DNA"/>
</dbReference>
<dbReference type="AlphaFoldDB" id="A0A383RYS0"/>
<reference evidence="2" key="1">
    <citation type="submission" date="2018-08" db="EMBL/GenBank/DDBJ databases">
        <authorList>
            <person name="Blom J."/>
        </authorList>
    </citation>
    <scope>NUCLEOTIDE SEQUENCE [LARGE SCALE GENOMIC DNA]</scope>
    <source>
        <strain evidence="2">CCOS 865</strain>
    </source>
</reference>
<keyword evidence="2" id="KW-1185">Reference proteome</keyword>
<evidence type="ECO:0000313" key="2">
    <source>
        <dbReference type="Proteomes" id="UP000263595"/>
    </source>
</evidence>
<dbReference type="OrthoDB" id="6995914at2"/>